<evidence type="ECO:0000313" key="1">
    <source>
        <dbReference type="EMBL" id="SUZ61193.1"/>
    </source>
</evidence>
<proteinExistence type="predicted"/>
<dbReference type="SUPFAM" id="SSF69118">
    <property type="entry name" value="AhpD-like"/>
    <property type="match status" value="1"/>
</dbReference>
<protein>
    <submittedName>
        <fullName evidence="1">Uncharacterized protein</fullName>
    </submittedName>
</protein>
<accession>A0A381P6B3</accession>
<dbReference type="AlphaFoldDB" id="A0A381P6B3"/>
<reference evidence="1" key="1">
    <citation type="submission" date="2018-05" db="EMBL/GenBank/DDBJ databases">
        <authorList>
            <person name="Lanie J.A."/>
            <person name="Ng W.-L."/>
            <person name="Kazmierczak K.M."/>
            <person name="Andrzejewski T.M."/>
            <person name="Davidsen T.M."/>
            <person name="Wayne K.J."/>
            <person name="Tettelin H."/>
            <person name="Glass J.I."/>
            <person name="Rusch D."/>
            <person name="Podicherti R."/>
            <person name="Tsui H.-C.T."/>
            <person name="Winkler M.E."/>
        </authorList>
    </citation>
    <scope>NUCLEOTIDE SEQUENCE</scope>
</reference>
<name>A0A381P6B3_9ZZZZ</name>
<dbReference type="InterPro" id="IPR029032">
    <property type="entry name" value="AhpD-like"/>
</dbReference>
<dbReference type="EMBL" id="UINC01000787">
    <property type="protein sequence ID" value="SUZ61193.1"/>
    <property type="molecule type" value="Genomic_DNA"/>
</dbReference>
<dbReference type="Gene3D" id="1.20.1290.10">
    <property type="entry name" value="AhpD-like"/>
    <property type="match status" value="1"/>
</dbReference>
<organism evidence="1">
    <name type="scientific">marine metagenome</name>
    <dbReference type="NCBI Taxonomy" id="408172"/>
    <lineage>
        <taxon>unclassified sequences</taxon>
        <taxon>metagenomes</taxon>
        <taxon>ecological metagenomes</taxon>
    </lineage>
</organism>
<gene>
    <name evidence="1" type="ORF">METZ01_LOCUS14047</name>
</gene>
<sequence length="72" mass="8122">MTYTSKRVTERFFRILQKEFADGELVELAAVIALENFRSKLNTVFGVQANDLCTLPEIKDKTASLQVKTVKG</sequence>